<name>A0ABV2NUK7_9HYPH</name>
<feature type="compositionally biased region" description="Basic residues" evidence="1">
    <location>
        <begin position="27"/>
        <end position="36"/>
    </location>
</feature>
<gene>
    <name evidence="2" type="ORF">ABIC20_007385</name>
</gene>
<organism evidence="2 3">
    <name type="scientific">Methylobacterium radiotolerans</name>
    <dbReference type="NCBI Taxonomy" id="31998"/>
    <lineage>
        <taxon>Bacteria</taxon>
        <taxon>Pseudomonadati</taxon>
        <taxon>Pseudomonadota</taxon>
        <taxon>Alphaproteobacteria</taxon>
        <taxon>Hyphomicrobiales</taxon>
        <taxon>Methylobacteriaceae</taxon>
        <taxon>Methylobacterium</taxon>
    </lineage>
</organism>
<reference evidence="2 3" key="1">
    <citation type="submission" date="2024-06" db="EMBL/GenBank/DDBJ databases">
        <title>Genomics of switchgrass bacterial isolates.</title>
        <authorList>
            <person name="Shade A."/>
        </authorList>
    </citation>
    <scope>NUCLEOTIDE SEQUENCE [LARGE SCALE GENOMIC DNA]</scope>
    <source>
        <strain evidence="2 3">PvP084</strain>
    </source>
</reference>
<protein>
    <submittedName>
        <fullName evidence="2">Uncharacterized protein</fullName>
    </submittedName>
</protein>
<evidence type="ECO:0000313" key="3">
    <source>
        <dbReference type="Proteomes" id="UP001549119"/>
    </source>
</evidence>
<feature type="region of interest" description="Disordered" evidence="1">
    <location>
        <begin position="27"/>
        <end position="48"/>
    </location>
</feature>
<evidence type="ECO:0000313" key="2">
    <source>
        <dbReference type="EMBL" id="MET3870000.1"/>
    </source>
</evidence>
<comment type="caution">
    <text evidence="2">The sequence shown here is derived from an EMBL/GenBank/DDBJ whole genome shotgun (WGS) entry which is preliminary data.</text>
</comment>
<accession>A0ABV2NUK7</accession>
<dbReference type="Proteomes" id="UP001549119">
    <property type="component" value="Unassembled WGS sequence"/>
</dbReference>
<sequence>MEKKSPKCRNPNAKVLARPIFRQRVITKKTYQRKPRTPSGASDAFNLW</sequence>
<evidence type="ECO:0000256" key="1">
    <source>
        <dbReference type="SAM" id="MobiDB-lite"/>
    </source>
</evidence>
<dbReference type="EMBL" id="JBEPNW010000008">
    <property type="protein sequence ID" value="MET3870000.1"/>
    <property type="molecule type" value="Genomic_DNA"/>
</dbReference>
<keyword evidence="3" id="KW-1185">Reference proteome</keyword>
<proteinExistence type="predicted"/>